<organism evidence="2 3">
    <name type="scientific">candidate division Kazan bacterium GW2011_GWB1_52_7</name>
    <dbReference type="NCBI Taxonomy" id="1620414"/>
    <lineage>
        <taxon>Bacteria</taxon>
        <taxon>Bacteria division Kazan-3B-28</taxon>
    </lineage>
</organism>
<accession>A0A0G1ZEN7</accession>
<keyword evidence="2" id="KW-0482">Metalloprotease</keyword>
<proteinExistence type="predicted"/>
<reference evidence="2 3" key="1">
    <citation type="journal article" date="2015" name="Nature">
        <title>rRNA introns, odd ribosomes, and small enigmatic genomes across a large radiation of phyla.</title>
        <authorList>
            <person name="Brown C.T."/>
            <person name="Hug L.A."/>
            <person name="Thomas B.C."/>
            <person name="Sharon I."/>
            <person name="Castelle C.J."/>
            <person name="Singh A."/>
            <person name="Wilkins M.J."/>
            <person name="Williams K.H."/>
            <person name="Banfield J.F."/>
        </authorList>
    </citation>
    <scope>NUCLEOTIDE SEQUENCE [LARGE SCALE GENOMIC DNA]</scope>
</reference>
<gene>
    <name evidence="2" type="ORF">VF00_C0011G0001</name>
</gene>
<dbReference type="PANTHER" id="PTHR23076">
    <property type="entry name" value="METALLOPROTEASE M41 FTSH"/>
    <property type="match status" value="1"/>
</dbReference>
<dbReference type="GO" id="GO:0004176">
    <property type="term" value="F:ATP-dependent peptidase activity"/>
    <property type="evidence" value="ECO:0007669"/>
    <property type="project" value="InterPro"/>
</dbReference>
<dbReference type="GO" id="GO:0004222">
    <property type="term" value="F:metalloendopeptidase activity"/>
    <property type="evidence" value="ECO:0007669"/>
    <property type="project" value="InterPro"/>
</dbReference>
<evidence type="ECO:0000259" key="1">
    <source>
        <dbReference type="Pfam" id="PF01434"/>
    </source>
</evidence>
<dbReference type="Pfam" id="PF01434">
    <property type="entry name" value="Peptidase_M41"/>
    <property type="match status" value="1"/>
</dbReference>
<sequence>ATMIVRKMVMELGMSILGPISLASGEMEWYGVSHEQGNFISEEMAGKVDREVVKILGEAYVQAKKVLEKNLPRMEKVTNALLEKETLDEEEFRKLVG</sequence>
<dbReference type="InterPro" id="IPR037219">
    <property type="entry name" value="Peptidase_M41-like"/>
</dbReference>
<evidence type="ECO:0000313" key="3">
    <source>
        <dbReference type="Proteomes" id="UP000034913"/>
    </source>
</evidence>
<dbReference type="GO" id="GO:0006508">
    <property type="term" value="P:proteolysis"/>
    <property type="evidence" value="ECO:0007669"/>
    <property type="project" value="UniProtKB-KW"/>
</dbReference>
<evidence type="ECO:0000313" key="2">
    <source>
        <dbReference type="EMBL" id="KKW26322.1"/>
    </source>
</evidence>
<name>A0A0G1ZEN7_UNCK3</name>
<dbReference type="InterPro" id="IPR000642">
    <property type="entry name" value="Peptidase_M41"/>
</dbReference>
<dbReference type="PANTHER" id="PTHR23076:SF97">
    <property type="entry name" value="ATP-DEPENDENT ZINC METALLOPROTEASE YME1L1"/>
    <property type="match status" value="1"/>
</dbReference>
<dbReference type="AlphaFoldDB" id="A0A0G1ZEN7"/>
<feature type="non-terminal residue" evidence="2">
    <location>
        <position position="1"/>
    </location>
</feature>
<dbReference type="Gene3D" id="1.20.58.760">
    <property type="entry name" value="Peptidase M41"/>
    <property type="match status" value="1"/>
</dbReference>
<protein>
    <submittedName>
        <fullName evidence="2">ATP-dependent zinc metalloprotease FtsH</fullName>
    </submittedName>
</protein>
<keyword evidence="2" id="KW-0378">Hydrolase</keyword>
<keyword evidence="2" id="KW-0645">Protease</keyword>
<dbReference type="Proteomes" id="UP000034913">
    <property type="component" value="Unassembled WGS sequence"/>
</dbReference>
<dbReference type="PATRIC" id="fig|1620414.3.peg.681"/>
<dbReference type="EMBL" id="LCRB01000011">
    <property type="protein sequence ID" value="KKW26322.1"/>
    <property type="molecule type" value="Genomic_DNA"/>
</dbReference>
<feature type="domain" description="Peptidase M41" evidence="1">
    <location>
        <begin position="1"/>
        <end position="95"/>
    </location>
</feature>
<dbReference type="SUPFAM" id="SSF140990">
    <property type="entry name" value="FtsH protease domain-like"/>
    <property type="match status" value="1"/>
</dbReference>
<dbReference type="GO" id="GO:0005524">
    <property type="term" value="F:ATP binding"/>
    <property type="evidence" value="ECO:0007669"/>
    <property type="project" value="InterPro"/>
</dbReference>
<comment type="caution">
    <text evidence="2">The sequence shown here is derived from an EMBL/GenBank/DDBJ whole genome shotgun (WGS) entry which is preliminary data.</text>
</comment>